<keyword evidence="1" id="KW-0472">Membrane</keyword>
<dbReference type="EMBL" id="MU802055">
    <property type="protein sequence ID" value="KAJ3982614.1"/>
    <property type="molecule type" value="Genomic_DNA"/>
</dbReference>
<proteinExistence type="predicted"/>
<dbReference type="Proteomes" id="UP001163850">
    <property type="component" value="Unassembled WGS sequence"/>
</dbReference>
<feature type="transmembrane region" description="Helical" evidence="1">
    <location>
        <begin position="114"/>
        <end position="137"/>
    </location>
</feature>
<dbReference type="AlphaFoldDB" id="A0AA38UQY5"/>
<keyword evidence="1" id="KW-0812">Transmembrane</keyword>
<gene>
    <name evidence="2" type="ORF">F5890DRAFT_1476026</name>
</gene>
<organism evidence="2 3">
    <name type="scientific">Lentinula detonsa</name>
    <dbReference type="NCBI Taxonomy" id="2804962"/>
    <lineage>
        <taxon>Eukaryota</taxon>
        <taxon>Fungi</taxon>
        <taxon>Dikarya</taxon>
        <taxon>Basidiomycota</taxon>
        <taxon>Agaricomycotina</taxon>
        <taxon>Agaricomycetes</taxon>
        <taxon>Agaricomycetidae</taxon>
        <taxon>Agaricales</taxon>
        <taxon>Marasmiineae</taxon>
        <taxon>Omphalotaceae</taxon>
        <taxon>Lentinula</taxon>
    </lineage>
</organism>
<keyword evidence="1" id="KW-1133">Transmembrane helix</keyword>
<reference evidence="2" key="1">
    <citation type="submission" date="2022-08" db="EMBL/GenBank/DDBJ databases">
        <authorList>
            <consortium name="DOE Joint Genome Institute"/>
            <person name="Min B."/>
            <person name="Riley R."/>
            <person name="Sierra-Patev S."/>
            <person name="Naranjo-Ortiz M."/>
            <person name="Looney B."/>
            <person name="Konkel Z."/>
            <person name="Slot J.C."/>
            <person name="Sakamoto Y."/>
            <person name="Steenwyk J.L."/>
            <person name="Rokas A."/>
            <person name="Carro J."/>
            <person name="Camarero S."/>
            <person name="Ferreira P."/>
            <person name="Molpeceres G."/>
            <person name="Ruiz-Duenas F.J."/>
            <person name="Serrano A."/>
            <person name="Henrissat B."/>
            <person name="Drula E."/>
            <person name="Hughes K.W."/>
            <person name="Mata J.L."/>
            <person name="Ishikawa N.K."/>
            <person name="Vargas-Isla R."/>
            <person name="Ushijima S."/>
            <person name="Smith C.A."/>
            <person name="Ahrendt S."/>
            <person name="Andreopoulos W."/>
            <person name="He G."/>
            <person name="Labutti K."/>
            <person name="Lipzen A."/>
            <person name="Ng V."/>
            <person name="Sandor L."/>
            <person name="Barry K."/>
            <person name="Martinez A.T."/>
            <person name="Xiao Y."/>
            <person name="Gibbons J.G."/>
            <person name="Terashima K."/>
            <person name="Hibbett D.S."/>
            <person name="Grigoriev I.V."/>
        </authorList>
    </citation>
    <scope>NUCLEOTIDE SEQUENCE</scope>
    <source>
        <strain evidence="2">TFB7829</strain>
    </source>
</reference>
<evidence type="ECO:0000256" key="1">
    <source>
        <dbReference type="SAM" id="Phobius"/>
    </source>
</evidence>
<evidence type="ECO:0000313" key="3">
    <source>
        <dbReference type="Proteomes" id="UP001163850"/>
    </source>
</evidence>
<feature type="transmembrane region" description="Helical" evidence="1">
    <location>
        <begin position="48"/>
        <end position="71"/>
    </location>
</feature>
<protein>
    <submittedName>
        <fullName evidence="2">Uncharacterized protein</fullName>
    </submittedName>
</protein>
<accession>A0AA38UQY5</accession>
<evidence type="ECO:0000313" key="2">
    <source>
        <dbReference type="EMBL" id="KAJ3982614.1"/>
    </source>
</evidence>
<comment type="caution">
    <text evidence="2">The sequence shown here is derived from an EMBL/GenBank/DDBJ whole genome shotgun (WGS) entry which is preliminary data.</text>
</comment>
<name>A0AA38UQY5_9AGAR</name>
<sequence>MRGVVLTSLAMNLGIPSPSCVREPRISMTSISKANSGPDATLRSSGPWVYYQVLILLCFSTGELVVWALGISPSFVHDPFKFFVVVFYSTTTDQLQASSSFGTTGNLGARRISIFWRTALFIFWTPWLGISGFFFPIEVSLTKKGCLIFEASEIVCSSEPSYRLERRYTQENKGVLNELPRLEDGLKSVGWKNESTVIFTQHGNFVRERWGGFPFGLGGFFEWVLGALGLGRTLGSFGVRARSDKGPASSLEIGLDGFNEPGPGAVGYHSIQLLKDLNVQWLITGQFSKMSPQKSE</sequence>